<evidence type="ECO:0000313" key="6">
    <source>
        <dbReference type="EMBL" id="PSJ43326.1"/>
    </source>
</evidence>
<reference evidence="6 7" key="1">
    <citation type="submission" date="2018-03" db="EMBL/GenBank/DDBJ databases">
        <title>The draft genome of Sphingosinicella sp. GL-C-18.</title>
        <authorList>
            <person name="Liu L."/>
            <person name="Li L."/>
            <person name="Liang L."/>
            <person name="Zhang X."/>
            <person name="Wang T."/>
        </authorList>
    </citation>
    <scope>NUCLEOTIDE SEQUENCE [LARGE SCALE GENOMIC DNA]</scope>
    <source>
        <strain evidence="6 7">GL-C-18</strain>
    </source>
</reference>
<keyword evidence="2" id="KW-0479">Metal-binding</keyword>
<dbReference type="PANTHER" id="PTHR33337">
    <property type="entry name" value="GFA DOMAIN-CONTAINING PROTEIN"/>
    <property type="match status" value="1"/>
</dbReference>
<evidence type="ECO:0000256" key="4">
    <source>
        <dbReference type="ARBA" id="ARBA00023239"/>
    </source>
</evidence>
<dbReference type="OrthoDB" id="7186766at2"/>
<dbReference type="Pfam" id="PF04828">
    <property type="entry name" value="GFA"/>
    <property type="match status" value="1"/>
</dbReference>
<organism evidence="6 7">
    <name type="scientific">Allosphingosinicella deserti</name>
    <dbReference type="NCBI Taxonomy" id="2116704"/>
    <lineage>
        <taxon>Bacteria</taxon>
        <taxon>Pseudomonadati</taxon>
        <taxon>Pseudomonadota</taxon>
        <taxon>Alphaproteobacteria</taxon>
        <taxon>Sphingomonadales</taxon>
        <taxon>Sphingomonadaceae</taxon>
        <taxon>Allosphingosinicella</taxon>
    </lineage>
</organism>
<dbReference type="AlphaFoldDB" id="A0A2P7QZE2"/>
<feature type="domain" description="CENP-V/GFA" evidence="5">
    <location>
        <begin position="13"/>
        <end position="128"/>
    </location>
</feature>
<evidence type="ECO:0000256" key="3">
    <source>
        <dbReference type="ARBA" id="ARBA00022833"/>
    </source>
</evidence>
<gene>
    <name evidence="6" type="ORF">C7I55_02850</name>
</gene>
<dbReference type="PROSITE" id="PS51891">
    <property type="entry name" value="CENP_V_GFA"/>
    <property type="match status" value="1"/>
</dbReference>
<evidence type="ECO:0000259" key="5">
    <source>
        <dbReference type="PROSITE" id="PS51891"/>
    </source>
</evidence>
<evidence type="ECO:0000256" key="1">
    <source>
        <dbReference type="ARBA" id="ARBA00005495"/>
    </source>
</evidence>
<proteinExistence type="inferred from homology"/>
<evidence type="ECO:0000256" key="2">
    <source>
        <dbReference type="ARBA" id="ARBA00022723"/>
    </source>
</evidence>
<keyword evidence="7" id="KW-1185">Reference proteome</keyword>
<dbReference type="GO" id="GO:0016846">
    <property type="term" value="F:carbon-sulfur lyase activity"/>
    <property type="evidence" value="ECO:0007669"/>
    <property type="project" value="InterPro"/>
</dbReference>
<dbReference type="EMBL" id="PXYI01000001">
    <property type="protein sequence ID" value="PSJ43326.1"/>
    <property type="molecule type" value="Genomic_DNA"/>
</dbReference>
<dbReference type="InterPro" id="IPR006913">
    <property type="entry name" value="CENP-V/GFA"/>
</dbReference>
<evidence type="ECO:0000313" key="7">
    <source>
        <dbReference type="Proteomes" id="UP000241167"/>
    </source>
</evidence>
<accession>A0A2P7QZE2</accession>
<comment type="similarity">
    <text evidence="1">Belongs to the Gfa family.</text>
</comment>
<name>A0A2P7QZE2_9SPHN</name>
<sequence>MRGRPVDLSIRSLHGACLCEAVEYVVQDAFEYALNCHCSQCRRATGSAFKPLAGIARGELSFVRGEAATMTYGDADAHDVHCRTCGSLLFSVVREGAYAHVPLGGLKDEPTLKPSMHIFVGSKAAWYEITDDLPQHDAFPPD</sequence>
<dbReference type="InterPro" id="IPR011057">
    <property type="entry name" value="Mss4-like_sf"/>
</dbReference>
<dbReference type="SUPFAM" id="SSF51316">
    <property type="entry name" value="Mss4-like"/>
    <property type="match status" value="1"/>
</dbReference>
<dbReference type="Gene3D" id="3.90.1590.10">
    <property type="entry name" value="glutathione-dependent formaldehyde- activating enzyme (gfa)"/>
    <property type="match status" value="1"/>
</dbReference>
<protein>
    <submittedName>
        <fullName evidence="6">Aldehyde-activating protein</fullName>
    </submittedName>
</protein>
<dbReference type="GO" id="GO:0046872">
    <property type="term" value="F:metal ion binding"/>
    <property type="evidence" value="ECO:0007669"/>
    <property type="project" value="UniProtKB-KW"/>
</dbReference>
<comment type="caution">
    <text evidence="6">The sequence shown here is derived from an EMBL/GenBank/DDBJ whole genome shotgun (WGS) entry which is preliminary data.</text>
</comment>
<keyword evidence="3" id="KW-0862">Zinc</keyword>
<dbReference type="PANTHER" id="PTHR33337:SF40">
    <property type="entry name" value="CENP-V_GFA DOMAIN-CONTAINING PROTEIN-RELATED"/>
    <property type="match status" value="1"/>
</dbReference>
<keyword evidence="4" id="KW-0456">Lyase</keyword>
<dbReference type="Proteomes" id="UP000241167">
    <property type="component" value="Unassembled WGS sequence"/>
</dbReference>